<proteinExistence type="predicted"/>
<keyword evidence="2" id="KW-0472">Membrane</keyword>
<evidence type="ECO:0008006" key="5">
    <source>
        <dbReference type="Google" id="ProtNLM"/>
    </source>
</evidence>
<protein>
    <recommendedName>
        <fullName evidence="5">PEGA domain-containing protein</fullName>
    </recommendedName>
</protein>
<dbReference type="EMBL" id="BMOE01000001">
    <property type="protein sequence ID" value="GGJ66008.1"/>
    <property type="molecule type" value="Genomic_DNA"/>
</dbReference>
<evidence type="ECO:0000313" key="3">
    <source>
        <dbReference type="EMBL" id="GGJ66008.1"/>
    </source>
</evidence>
<feature type="region of interest" description="Disordered" evidence="1">
    <location>
        <begin position="405"/>
        <end position="474"/>
    </location>
</feature>
<dbReference type="Proteomes" id="UP000635726">
    <property type="component" value="Unassembled WGS sequence"/>
</dbReference>
<keyword evidence="2" id="KW-0812">Transmembrane</keyword>
<feature type="compositionally biased region" description="Pro residues" evidence="1">
    <location>
        <begin position="252"/>
        <end position="266"/>
    </location>
</feature>
<comment type="caution">
    <text evidence="3">The sequence shown here is derived from an EMBL/GenBank/DDBJ whole genome shotgun (WGS) entry which is preliminary data.</text>
</comment>
<feature type="compositionally biased region" description="Pro residues" evidence="1">
    <location>
        <begin position="213"/>
        <end position="225"/>
    </location>
</feature>
<keyword evidence="2" id="KW-1133">Transmembrane helix</keyword>
<gene>
    <name evidence="3" type="ORF">GCM10008939_07570</name>
</gene>
<reference evidence="3" key="1">
    <citation type="journal article" date="2014" name="Int. J. Syst. Evol. Microbiol.">
        <title>Complete genome sequence of Corynebacterium casei LMG S-19264T (=DSM 44701T), isolated from a smear-ripened cheese.</title>
        <authorList>
            <consortium name="US DOE Joint Genome Institute (JGI-PGF)"/>
            <person name="Walter F."/>
            <person name="Albersmeier A."/>
            <person name="Kalinowski J."/>
            <person name="Ruckert C."/>
        </authorList>
    </citation>
    <scope>NUCLEOTIDE SEQUENCE</scope>
    <source>
        <strain evidence="3">JCM 14371</strain>
    </source>
</reference>
<accession>A0A917P866</accession>
<keyword evidence="4" id="KW-1185">Reference proteome</keyword>
<feature type="transmembrane region" description="Helical" evidence="2">
    <location>
        <begin position="500"/>
        <end position="519"/>
    </location>
</feature>
<evidence type="ECO:0000313" key="4">
    <source>
        <dbReference type="Proteomes" id="UP000635726"/>
    </source>
</evidence>
<name>A0A917P866_9DEIO</name>
<evidence type="ECO:0000256" key="2">
    <source>
        <dbReference type="SAM" id="Phobius"/>
    </source>
</evidence>
<evidence type="ECO:0000256" key="1">
    <source>
        <dbReference type="SAM" id="MobiDB-lite"/>
    </source>
</evidence>
<feature type="region of interest" description="Disordered" evidence="1">
    <location>
        <begin position="362"/>
        <end position="392"/>
    </location>
</feature>
<organism evidence="3 4">
    <name type="scientific">Deinococcus aquiradiocola</name>
    <dbReference type="NCBI Taxonomy" id="393059"/>
    <lineage>
        <taxon>Bacteria</taxon>
        <taxon>Thermotogati</taxon>
        <taxon>Deinococcota</taxon>
        <taxon>Deinococci</taxon>
        <taxon>Deinococcales</taxon>
        <taxon>Deinococcaceae</taxon>
        <taxon>Deinococcus</taxon>
    </lineage>
</organism>
<sequence>MLYTRRMKVIGPYVISATPLGTASGGQAGSAPRPPVATLQAVPGSVPLHGVDRLTGMPVLLHHLPEYVLPGAVPESPDLLPVTEVDVWDAQPYAVTELPISALLATHPATAAPGVLRALAALHRAGVSHGAVHPSQFWQVGRDVRLAGAGLPWAADATPQGDMRALAAALDSLGPRPTALKGLEELTAPEALARLTEAGGDTSRAGQSRTAPVPVPEAAPDPVAPAPLQAVSPPALRTERAGTPAPSTALPPSAPPLPPVPVPSAAPAPEDLPLQSTPAAKRAGRAAKPQERRQAQERLVPTPRHETPLPESAADAAMTAAVRPPETVPVAPATVIPPVPDPVAADVTPTVFRAPGDVIVIGDPLPEGPPQTPAPTTAGQRQGAPSIPDPIRIGFEDEELPEWTPDDAASVQEPGEDGGTDAPGTPPAPGGAAGRPARFTPASSPTLTGAAPPAVPRPALSADAPGRGQPFRIGWEEDHSWRVVKPGPPTPVRERRPANLPLIAGVVLVLLLGAFWVFGRGGTPSGACCSQAFTVTGRERVTVTLVHAPPGSALQPGAVVGSVPGTLQFPGPPGQYTLKFSAPGHDPQNGTVTVPSGAPFPVALK</sequence>
<reference evidence="3" key="2">
    <citation type="submission" date="2020-09" db="EMBL/GenBank/DDBJ databases">
        <authorList>
            <person name="Sun Q."/>
            <person name="Ohkuma M."/>
        </authorList>
    </citation>
    <scope>NUCLEOTIDE SEQUENCE</scope>
    <source>
        <strain evidence="3">JCM 14371</strain>
    </source>
</reference>
<dbReference type="AlphaFoldDB" id="A0A917P866"/>
<feature type="region of interest" description="Disordered" evidence="1">
    <location>
        <begin position="198"/>
        <end position="310"/>
    </location>
</feature>